<dbReference type="InParanoid" id="A0A7M7GIG6"/>
<dbReference type="KEGG" id="spu:100892718"/>
<dbReference type="InterPro" id="IPR036047">
    <property type="entry name" value="F-box-like_dom_sf"/>
</dbReference>
<feature type="domain" description="F-box" evidence="3">
    <location>
        <begin position="775"/>
        <end position="827"/>
    </location>
</feature>
<feature type="region of interest" description="Disordered" evidence="2">
    <location>
        <begin position="264"/>
        <end position="386"/>
    </location>
</feature>
<sequence length="920" mass="101998">MTLVVFQEGGQQPSTSGHQCRAGGNRMASAGQSSKPEMHSRAVQTGFPHPSDNANLHHPHQQLPICICGQAGEGNCWCESLGFLKDQELCRVVLQKGCPRSRFAVLLSMHEEFCKSARGDQIINTRRRGSAHGDIRVKRSKLAPPPTLPRPRAQSVIVQKTRAANRLNEANTKRSPQVSVKPKKSVDPTRQGQQKQDGKGKCSARVLPKKDQQFKKEKKCLENNALSNGTASKKESSVAEEGGNLDQTSYVSKAWLLFTGCENGKKTKDSEGSKPEALCDDHHHNKESIKGCSSSVSDTKRLNNQAAHLEGSSQNDRKKDAEKVNRITGLSVSSKRKVTNKSESTSTSTESSNKYANRLKGRRSDSESLQTSDVAQRGGKPDFSDECDRTALLDSVTITGDDETETNVSGACRLDAQDGISEGELSMFASSTLGDPCMSLMNRNIKDLDHSSELAGSELNERLKGNWKLDGSLTIPVNGRDHVSYRDSGIGSSGSVCESRLSATHSVMVEDKSESEDGMTKAEAKNCHKPDSLSVAFSPPRAFKEGECNIPSEGTNNSQMSCSSLLTPAQGSSCSESTLQVEDDYLLGACAIVKRDHSVCNEHNLSSEGDGIHTTSSKDKAVQGNCQSPAAKEEDFSFISSVIVIEDKETSEQCLSISDSKSCKVEGSRPVDAEHSHMVQLHINVDLKGKHDAKNKLKKDNIILKKGDRIVHPKVSKKSENERAKERKHQRTMNPRKVGILKYLICQSPLILSDLNDSDYEDSESELEDLSYNKEDQFATMPVEIVLKIFRELRTRDLSQLKFTCKNFYWLITRFNIIGVDSKWVEMDSYRNDPCMQCGKVRDRRGDVSLCYWHPKYYYRTGNGRHHWTCCLNTSKDAPGCCEGLHDNKWTTSKVMKRSIPRQWSSNMWHLCPHKVNMEP</sequence>
<evidence type="ECO:0000256" key="2">
    <source>
        <dbReference type="SAM" id="MobiDB-lite"/>
    </source>
</evidence>
<feature type="region of interest" description="Disordered" evidence="2">
    <location>
        <begin position="1"/>
        <end position="43"/>
    </location>
</feature>
<evidence type="ECO:0000259" key="3">
    <source>
        <dbReference type="PROSITE" id="PS50181"/>
    </source>
</evidence>
<dbReference type="PANTHER" id="PTHR16271:SF9">
    <property type="entry name" value="F-BOX DOMAIN-CONTAINING PROTEIN"/>
    <property type="match status" value="1"/>
</dbReference>
<feature type="compositionally biased region" description="Polar residues" evidence="2">
    <location>
        <begin position="291"/>
        <end position="314"/>
    </location>
</feature>
<organism evidence="4 5">
    <name type="scientific">Strongylocentrotus purpuratus</name>
    <name type="common">Purple sea urchin</name>
    <dbReference type="NCBI Taxonomy" id="7668"/>
    <lineage>
        <taxon>Eukaryota</taxon>
        <taxon>Metazoa</taxon>
        <taxon>Echinodermata</taxon>
        <taxon>Eleutherozoa</taxon>
        <taxon>Echinozoa</taxon>
        <taxon>Echinoidea</taxon>
        <taxon>Euechinoidea</taxon>
        <taxon>Echinacea</taxon>
        <taxon>Camarodonta</taxon>
        <taxon>Echinidea</taxon>
        <taxon>Strongylocentrotidae</taxon>
        <taxon>Strongylocentrotus</taxon>
    </lineage>
</organism>
<dbReference type="InterPro" id="IPR039594">
    <property type="entry name" value="FBXO34/46"/>
</dbReference>
<dbReference type="GeneID" id="100892718"/>
<feature type="compositionally biased region" description="Polar residues" evidence="2">
    <location>
        <begin position="9"/>
        <end position="18"/>
    </location>
</feature>
<keyword evidence="1" id="KW-0833">Ubl conjugation pathway</keyword>
<protein>
    <recommendedName>
        <fullName evidence="3">F-box domain-containing protein</fullName>
    </recommendedName>
</protein>
<dbReference type="PANTHER" id="PTHR16271">
    <property type="entry name" value="F-BOX ONLY PROTEIN 34/46 FAMILY MEMBER"/>
    <property type="match status" value="1"/>
</dbReference>
<accession>A0A7M7GIG6</accession>
<feature type="compositionally biased region" description="Basic and acidic residues" evidence="2">
    <location>
        <begin position="264"/>
        <end position="289"/>
    </location>
</feature>
<feature type="compositionally biased region" description="Basic and acidic residues" evidence="2">
    <location>
        <begin position="315"/>
        <end position="325"/>
    </location>
</feature>
<keyword evidence="5" id="KW-1185">Reference proteome</keyword>
<dbReference type="OMA" id="PVNGRDH"/>
<proteinExistence type="predicted"/>
<name>A0A7M7GIG6_STRPU</name>
<evidence type="ECO:0000313" key="5">
    <source>
        <dbReference type="Proteomes" id="UP000007110"/>
    </source>
</evidence>
<reference evidence="4" key="2">
    <citation type="submission" date="2021-01" db="UniProtKB">
        <authorList>
            <consortium name="EnsemblMetazoa"/>
        </authorList>
    </citation>
    <scope>IDENTIFICATION</scope>
</reference>
<dbReference type="OrthoDB" id="10052741at2759"/>
<dbReference type="PROSITE" id="PS50181">
    <property type="entry name" value="FBOX"/>
    <property type="match status" value="1"/>
</dbReference>
<dbReference type="InterPro" id="IPR001810">
    <property type="entry name" value="F-box_dom"/>
</dbReference>
<dbReference type="RefSeq" id="XP_003728308.2">
    <property type="nucleotide sequence ID" value="XM_003728260.3"/>
</dbReference>
<evidence type="ECO:0000313" key="4">
    <source>
        <dbReference type="EnsemblMetazoa" id="XP_003728308"/>
    </source>
</evidence>
<reference evidence="5" key="1">
    <citation type="submission" date="2015-02" db="EMBL/GenBank/DDBJ databases">
        <title>Genome sequencing for Strongylocentrotus purpuratus.</title>
        <authorList>
            <person name="Murali S."/>
            <person name="Liu Y."/>
            <person name="Vee V."/>
            <person name="English A."/>
            <person name="Wang M."/>
            <person name="Skinner E."/>
            <person name="Han Y."/>
            <person name="Muzny D.M."/>
            <person name="Worley K.C."/>
            <person name="Gibbs R.A."/>
        </authorList>
    </citation>
    <scope>NUCLEOTIDE SEQUENCE</scope>
</reference>
<feature type="compositionally biased region" description="Polar residues" evidence="2">
    <location>
        <begin position="168"/>
        <end position="178"/>
    </location>
</feature>
<dbReference type="Pfam" id="PF00646">
    <property type="entry name" value="F-box"/>
    <property type="match status" value="1"/>
</dbReference>
<dbReference type="Proteomes" id="UP000007110">
    <property type="component" value="Unassembled WGS sequence"/>
</dbReference>
<dbReference type="EnsemblMetazoa" id="XM_003728260">
    <property type="protein sequence ID" value="XP_003728308"/>
    <property type="gene ID" value="LOC100892718"/>
</dbReference>
<dbReference type="SUPFAM" id="SSF81383">
    <property type="entry name" value="F-box domain"/>
    <property type="match status" value="1"/>
</dbReference>
<feature type="region of interest" description="Disordered" evidence="2">
    <location>
        <begin position="124"/>
        <end position="215"/>
    </location>
</feature>
<feature type="compositionally biased region" description="Basic and acidic residues" evidence="2">
    <location>
        <begin position="518"/>
        <end position="531"/>
    </location>
</feature>
<feature type="region of interest" description="Disordered" evidence="2">
    <location>
        <begin position="507"/>
        <end position="538"/>
    </location>
</feature>
<feature type="compositionally biased region" description="Low complexity" evidence="2">
    <location>
        <begin position="341"/>
        <end position="354"/>
    </location>
</feature>
<dbReference type="AlphaFoldDB" id="A0A7M7GIG6"/>
<evidence type="ECO:0000256" key="1">
    <source>
        <dbReference type="ARBA" id="ARBA00022786"/>
    </source>
</evidence>